<dbReference type="EMBL" id="CP096205">
    <property type="protein sequence ID" value="UPQ79702.1"/>
    <property type="molecule type" value="Genomic_DNA"/>
</dbReference>
<evidence type="ECO:0008006" key="3">
    <source>
        <dbReference type="Google" id="ProtNLM"/>
    </source>
</evidence>
<evidence type="ECO:0000313" key="1">
    <source>
        <dbReference type="EMBL" id="UPQ79702.1"/>
    </source>
</evidence>
<evidence type="ECO:0000313" key="2">
    <source>
        <dbReference type="Proteomes" id="UP000830583"/>
    </source>
</evidence>
<organism evidence="1 2">
    <name type="scientific">Flavobacterium azooxidireducens</name>
    <dbReference type="NCBI Taxonomy" id="1871076"/>
    <lineage>
        <taxon>Bacteria</taxon>
        <taxon>Pseudomonadati</taxon>
        <taxon>Bacteroidota</taxon>
        <taxon>Flavobacteriia</taxon>
        <taxon>Flavobacteriales</taxon>
        <taxon>Flavobacteriaceae</taxon>
        <taxon>Flavobacterium</taxon>
    </lineage>
</organism>
<accession>A0ABY4KJX1</accession>
<keyword evidence="2" id="KW-1185">Reference proteome</keyword>
<name>A0ABY4KJX1_9FLAO</name>
<sequence>MSKKKIKESDFAFKVIKGLEIVSKKLIQTKIERNQSVIVMQNGKIVQLNAADLKKIVN</sequence>
<protein>
    <recommendedName>
        <fullName evidence="3">DUF2292 domain-containing protein</fullName>
    </recommendedName>
</protein>
<dbReference type="Proteomes" id="UP000830583">
    <property type="component" value="Chromosome"/>
</dbReference>
<dbReference type="RefSeq" id="WP_248435046.1">
    <property type="nucleotide sequence ID" value="NZ_CP096205.1"/>
</dbReference>
<reference evidence="1" key="1">
    <citation type="submission" date="2022-04" db="EMBL/GenBank/DDBJ databases">
        <title>Consumption of N2O by Flavobacterium azooxidireducens sp. nov. isolated from Decomposing Leaf Litter of Phragmites australis (Cav.).</title>
        <authorList>
            <person name="Behrendt U."/>
            <person name="Spanner T."/>
            <person name="Augustin J."/>
            <person name="Horn M.A."/>
            <person name="Kolb S."/>
            <person name="Ulrich A."/>
        </authorList>
    </citation>
    <scope>NUCLEOTIDE SEQUENCE</scope>
    <source>
        <strain evidence="1">IGB 4-14</strain>
    </source>
</reference>
<proteinExistence type="predicted"/>
<gene>
    <name evidence="1" type="ORF">M0M57_02445</name>
</gene>